<proteinExistence type="predicted"/>
<keyword evidence="1" id="KW-0732">Signal</keyword>
<keyword evidence="3" id="KW-1185">Reference proteome</keyword>
<dbReference type="EMBL" id="NWUJ01000003">
    <property type="protein sequence ID" value="PFH36435.1"/>
    <property type="molecule type" value="Genomic_DNA"/>
</dbReference>
<dbReference type="VEuPathDB" id="ToxoDB:BESB_046270"/>
<comment type="caution">
    <text evidence="2">The sequence shown here is derived from an EMBL/GenBank/DDBJ whole genome shotgun (WGS) entry which is preliminary data.</text>
</comment>
<dbReference type="OrthoDB" id="328451at2759"/>
<reference evidence="2 3" key="1">
    <citation type="submission" date="2017-09" db="EMBL/GenBank/DDBJ databases">
        <title>Genome sequencing of Besnoitia besnoiti strain Bb-Ger1.</title>
        <authorList>
            <person name="Schares G."/>
            <person name="Venepally P."/>
            <person name="Lorenzi H.A."/>
        </authorList>
    </citation>
    <scope>NUCLEOTIDE SEQUENCE [LARGE SCALE GENOMIC DNA]</scope>
    <source>
        <strain evidence="2 3">Bb-Ger1</strain>
    </source>
</reference>
<evidence type="ECO:0000313" key="3">
    <source>
        <dbReference type="Proteomes" id="UP000224006"/>
    </source>
</evidence>
<evidence type="ECO:0000313" key="2">
    <source>
        <dbReference type="EMBL" id="PFH36435.1"/>
    </source>
</evidence>
<accession>A0A2A9MEL6</accession>
<feature type="chain" id="PRO_5012766917" evidence="1">
    <location>
        <begin position="21"/>
        <end position="214"/>
    </location>
</feature>
<evidence type="ECO:0000256" key="1">
    <source>
        <dbReference type="SAM" id="SignalP"/>
    </source>
</evidence>
<feature type="signal peptide" evidence="1">
    <location>
        <begin position="1"/>
        <end position="20"/>
    </location>
</feature>
<dbReference type="GeneID" id="40309557"/>
<dbReference type="KEGG" id="bbes:BESB_046270"/>
<name>A0A2A9MEL6_BESBE</name>
<organism evidence="2 3">
    <name type="scientific">Besnoitia besnoiti</name>
    <name type="common">Apicomplexan protozoan</name>
    <dbReference type="NCBI Taxonomy" id="94643"/>
    <lineage>
        <taxon>Eukaryota</taxon>
        <taxon>Sar</taxon>
        <taxon>Alveolata</taxon>
        <taxon>Apicomplexa</taxon>
        <taxon>Conoidasida</taxon>
        <taxon>Coccidia</taxon>
        <taxon>Eucoccidiorida</taxon>
        <taxon>Eimeriorina</taxon>
        <taxon>Sarcocystidae</taxon>
        <taxon>Besnoitia</taxon>
    </lineage>
</organism>
<sequence>MARVFKLLQLAVFCCLGWHADVRNGTTLELREGDELPYMKGQKEEMRSSQTGYSHPRLLEYIVPPDLFKGAFRRFQVTPTRGEKIRIVDESGKMRLEPSASLGDNTLTTVFPVEGRLCNLEKNVSLQSLFERYTQNKTRRFWREKVERRHTVFELSLPVFDPRKCPPRLHEPAIEFCALLTAGSPSVLEQAKRLGFAATALPDSLLVRVTWNAV</sequence>
<gene>
    <name evidence="2" type="ORF">BESB_046270</name>
</gene>
<dbReference type="Proteomes" id="UP000224006">
    <property type="component" value="Chromosome III"/>
</dbReference>
<dbReference type="RefSeq" id="XP_029220444.1">
    <property type="nucleotide sequence ID" value="XM_029363078.1"/>
</dbReference>
<protein>
    <submittedName>
        <fullName evidence="2">Uncharacterized protein</fullName>
    </submittedName>
</protein>
<dbReference type="AlphaFoldDB" id="A0A2A9MEL6"/>